<dbReference type="GO" id="GO:0046872">
    <property type="term" value="F:metal ion binding"/>
    <property type="evidence" value="ECO:0007669"/>
    <property type="project" value="UniProtKB-KW"/>
</dbReference>
<dbReference type="Pfam" id="PF14226">
    <property type="entry name" value="DIOX_N"/>
    <property type="match status" value="1"/>
</dbReference>
<name>A0A1W0VRP4_SORBI</name>
<evidence type="ECO:0000259" key="4">
    <source>
        <dbReference type="Pfam" id="PF03171"/>
    </source>
</evidence>
<evidence type="ECO:0000313" key="6">
    <source>
        <dbReference type="EMBL" id="OQU75949.1"/>
    </source>
</evidence>
<reference evidence="7" key="2">
    <citation type="journal article" date="2018" name="Plant J.">
        <title>The Sorghum bicolor reference genome: improved assembly, gene annotations, a transcriptome atlas, and signatures of genome organization.</title>
        <authorList>
            <person name="McCormick R.F."/>
            <person name="Truong S.K."/>
            <person name="Sreedasyam A."/>
            <person name="Jenkins J."/>
            <person name="Shu S."/>
            <person name="Sims D."/>
            <person name="Kennedy M."/>
            <person name="Amirebrahimi M."/>
            <person name="Weers B.D."/>
            <person name="McKinley B."/>
            <person name="Mattison A."/>
            <person name="Morishige D.T."/>
            <person name="Grimwood J."/>
            <person name="Schmutz J."/>
            <person name="Mullet J.E."/>
        </authorList>
    </citation>
    <scope>NUCLEOTIDE SEQUENCE [LARGE SCALE GENOMIC DNA]</scope>
    <source>
        <strain evidence="7">cv. BTx623</strain>
    </source>
</reference>
<dbReference type="Gramene" id="OQU75949">
    <property type="protein sequence ID" value="OQU75949"/>
    <property type="gene ID" value="SORBI_3010G059900"/>
</dbReference>
<proteinExistence type="predicted"/>
<organism evidence="6 7">
    <name type="scientific">Sorghum bicolor</name>
    <name type="common">Sorghum</name>
    <name type="synonym">Sorghum vulgare</name>
    <dbReference type="NCBI Taxonomy" id="4558"/>
    <lineage>
        <taxon>Eukaryota</taxon>
        <taxon>Viridiplantae</taxon>
        <taxon>Streptophyta</taxon>
        <taxon>Embryophyta</taxon>
        <taxon>Tracheophyta</taxon>
        <taxon>Spermatophyta</taxon>
        <taxon>Magnoliopsida</taxon>
        <taxon>Liliopsida</taxon>
        <taxon>Poales</taxon>
        <taxon>Poaceae</taxon>
        <taxon>PACMAD clade</taxon>
        <taxon>Panicoideae</taxon>
        <taxon>Andropogonodae</taxon>
        <taxon>Andropogoneae</taxon>
        <taxon>Sorghinae</taxon>
        <taxon>Sorghum</taxon>
    </lineage>
</organism>
<keyword evidence="1" id="KW-0479">Metal-binding</keyword>
<evidence type="ECO:0000256" key="2">
    <source>
        <dbReference type="ARBA" id="ARBA00023002"/>
    </source>
</evidence>
<evidence type="ECO:0000259" key="5">
    <source>
        <dbReference type="Pfam" id="PF14226"/>
    </source>
</evidence>
<keyword evidence="3" id="KW-0408">Iron</keyword>
<evidence type="ECO:0008006" key="8">
    <source>
        <dbReference type="Google" id="ProtNLM"/>
    </source>
</evidence>
<feature type="domain" description="Non-haem dioxygenase N-terminal" evidence="5">
    <location>
        <begin position="53"/>
        <end position="171"/>
    </location>
</feature>
<keyword evidence="2" id="KW-0560">Oxidoreductase</keyword>
<dbReference type="InterPro" id="IPR027443">
    <property type="entry name" value="IPNS-like_sf"/>
</dbReference>
<dbReference type="InterPro" id="IPR044861">
    <property type="entry name" value="IPNS-like_FE2OG_OXY"/>
</dbReference>
<evidence type="ECO:0000313" key="7">
    <source>
        <dbReference type="Proteomes" id="UP000000768"/>
    </source>
</evidence>
<dbReference type="InterPro" id="IPR050295">
    <property type="entry name" value="Plant_2OG-oxidoreductases"/>
</dbReference>
<evidence type="ECO:0000256" key="1">
    <source>
        <dbReference type="ARBA" id="ARBA00022723"/>
    </source>
</evidence>
<feature type="domain" description="Isopenicillin N synthase-like Fe(2+) 2OG dioxygenase" evidence="4">
    <location>
        <begin position="219"/>
        <end position="280"/>
    </location>
</feature>
<protein>
    <recommendedName>
        <fullName evidence="8">Fe2OG dioxygenase domain-containing protein</fullName>
    </recommendedName>
</protein>
<evidence type="ECO:0000256" key="3">
    <source>
        <dbReference type="ARBA" id="ARBA00023004"/>
    </source>
</evidence>
<dbReference type="EMBL" id="CM000769">
    <property type="protein sequence ID" value="OQU75949.1"/>
    <property type="molecule type" value="Genomic_DNA"/>
</dbReference>
<dbReference type="GO" id="GO:0016491">
    <property type="term" value="F:oxidoreductase activity"/>
    <property type="evidence" value="ECO:0007669"/>
    <property type="project" value="UniProtKB-KW"/>
</dbReference>
<sequence length="330" mass="36763">MEGAGEEARPVLLPPVQELAGQLGAAADVPARYVARAGAGNDDDRKATETALVPAIDLARLCQPGGDGGAADEASKLRLALQSWGLFLVTNHGMEASLMDAMMDASREFFRQPLQERQKHSNMIDGKHFQIEGYGNDWAPSESEEQVLDWTDRLYLKVEPQEDRKLDLWPTCLRDVLHEFTTGCTRVKDCLLPEMAKLLELDDGYFIDQFGGKADAYASVGGLQVLRDGVWYDVPTRPHTLLINLGDQIEIMSNGIFKSPVHRVVTNAEKERLSVALFYSIDPEREIQPADKLIDENHPALYKKVKIKEYIAGLYEHVARGEMVIETAKI</sequence>
<gene>
    <name evidence="6" type="ORF">SORBI_3010G059900</name>
</gene>
<dbReference type="Pfam" id="PF03171">
    <property type="entry name" value="2OG-FeII_Oxy"/>
    <property type="match status" value="1"/>
</dbReference>
<dbReference type="Gene3D" id="2.60.120.330">
    <property type="entry name" value="B-lactam Antibiotic, Isopenicillin N Synthase, Chain"/>
    <property type="match status" value="2"/>
</dbReference>
<dbReference type="AlphaFoldDB" id="A0A1W0VRP4"/>
<dbReference type="Proteomes" id="UP000000768">
    <property type="component" value="Chromosome 10"/>
</dbReference>
<keyword evidence="7" id="KW-1185">Reference proteome</keyword>
<dbReference type="PANTHER" id="PTHR47991">
    <property type="entry name" value="OXOGLUTARATE/IRON-DEPENDENT DIOXYGENASE"/>
    <property type="match status" value="1"/>
</dbReference>
<dbReference type="SUPFAM" id="SSF51197">
    <property type="entry name" value="Clavaminate synthase-like"/>
    <property type="match status" value="1"/>
</dbReference>
<dbReference type="InterPro" id="IPR026992">
    <property type="entry name" value="DIOX_N"/>
</dbReference>
<dbReference type="ExpressionAtlas" id="A0A1W0VRP4">
    <property type="expression patterns" value="baseline"/>
</dbReference>
<accession>A0A1W0VRP4</accession>
<reference evidence="6 7" key="1">
    <citation type="journal article" date="2009" name="Nature">
        <title>The Sorghum bicolor genome and the diversification of grasses.</title>
        <authorList>
            <person name="Paterson A.H."/>
            <person name="Bowers J.E."/>
            <person name="Bruggmann R."/>
            <person name="Dubchak I."/>
            <person name="Grimwood J."/>
            <person name="Gundlach H."/>
            <person name="Haberer G."/>
            <person name="Hellsten U."/>
            <person name="Mitros T."/>
            <person name="Poliakov A."/>
            <person name="Schmutz J."/>
            <person name="Spannagl M."/>
            <person name="Tang H."/>
            <person name="Wang X."/>
            <person name="Wicker T."/>
            <person name="Bharti A.K."/>
            <person name="Chapman J."/>
            <person name="Feltus F.A."/>
            <person name="Gowik U."/>
            <person name="Grigoriev I.V."/>
            <person name="Lyons E."/>
            <person name="Maher C.A."/>
            <person name="Martis M."/>
            <person name="Narechania A."/>
            <person name="Otillar R.P."/>
            <person name="Penning B.W."/>
            <person name="Salamov A.A."/>
            <person name="Wang Y."/>
            <person name="Zhang L."/>
            <person name="Carpita N.C."/>
            <person name="Freeling M."/>
            <person name="Gingle A.R."/>
            <person name="Hash C.T."/>
            <person name="Keller B."/>
            <person name="Klein P."/>
            <person name="Kresovich S."/>
            <person name="McCann M.C."/>
            <person name="Ming R."/>
            <person name="Peterson D.G."/>
            <person name="Mehboob-ur-Rahman"/>
            <person name="Ware D."/>
            <person name="Westhoff P."/>
            <person name="Mayer K.F."/>
            <person name="Messing J."/>
            <person name="Rokhsar D.S."/>
        </authorList>
    </citation>
    <scope>NUCLEOTIDE SEQUENCE [LARGE SCALE GENOMIC DNA]</scope>
    <source>
        <strain evidence="7">cv. BTx623</strain>
    </source>
</reference>